<proteinExistence type="inferred from homology"/>
<dbReference type="InterPro" id="IPR048384">
    <property type="entry name" value="TPPII_GBD"/>
</dbReference>
<feature type="compositionally biased region" description="Basic residues" evidence="9">
    <location>
        <begin position="27"/>
        <end position="36"/>
    </location>
</feature>
<keyword evidence="15" id="KW-1185">Reference proteome</keyword>
<dbReference type="InterPro" id="IPR050131">
    <property type="entry name" value="Peptidase_S8_subtilisin-like"/>
</dbReference>
<evidence type="ECO:0000256" key="8">
    <source>
        <dbReference type="PROSITE-ProRule" id="PRU01240"/>
    </source>
</evidence>
<dbReference type="PROSITE" id="PS00138">
    <property type="entry name" value="SUBTILASE_SER"/>
    <property type="match status" value="1"/>
</dbReference>
<name>A0AA87ZVM0_FICCA</name>
<keyword evidence="7 8" id="KW-0720">Serine protease</keyword>
<evidence type="ECO:0000313" key="14">
    <source>
        <dbReference type="EMBL" id="GMN44594.1"/>
    </source>
</evidence>
<feature type="domain" description="Tripeptidyl-peptidase II galactose-binding" evidence="13">
    <location>
        <begin position="709"/>
        <end position="793"/>
    </location>
</feature>
<dbReference type="Pfam" id="PF21223">
    <property type="entry name" value="TPPII_Ig-like-1"/>
    <property type="match status" value="1"/>
</dbReference>
<feature type="domain" description="Peptidase S8/S53" evidence="10">
    <location>
        <begin position="120"/>
        <end position="536"/>
    </location>
</feature>
<evidence type="ECO:0000256" key="7">
    <source>
        <dbReference type="ARBA" id="ARBA00022825"/>
    </source>
</evidence>
<dbReference type="InterPro" id="IPR022398">
    <property type="entry name" value="Peptidase_S8_His-AS"/>
</dbReference>
<dbReference type="Pfam" id="PF21316">
    <property type="entry name" value="TPPII_GBD"/>
    <property type="match status" value="1"/>
</dbReference>
<evidence type="ECO:0000259" key="12">
    <source>
        <dbReference type="Pfam" id="PF21223"/>
    </source>
</evidence>
<comment type="similarity">
    <text evidence="2 8">Belongs to the peptidase S8 family.</text>
</comment>
<evidence type="ECO:0000259" key="13">
    <source>
        <dbReference type="Pfam" id="PF21316"/>
    </source>
</evidence>
<evidence type="ECO:0000256" key="1">
    <source>
        <dbReference type="ARBA" id="ARBA00001910"/>
    </source>
</evidence>
<feature type="region of interest" description="Disordered" evidence="9">
    <location>
        <begin position="22"/>
        <end position="58"/>
    </location>
</feature>
<evidence type="ECO:0000259" key="10">
    <source>
        <dbReference type="Pfam" id="PF00082"/>
    </source>
</evidence>
<feature type="region of interest" description="Disordered" evidence="9">
    <location>
        <begin position="1206"/>
        <end position="1242"/>
    </location>
</feature>
<dbReference type="CDD" id="cd04857">
    <property type="entry name" value="Peptidases_S8_Tripeptidyl_Aminopeptidase_II"/>
    <property type="match status" value="1"/>
</dbReference>
<dbReference type="InterPro" id="IPR023828">
    <property type="entry name" value="Peptidase_S8_Ser-AS"/>
</dbReference>
<dbReference type="GO" id="GO:0008240">
    <property type="term" value="F:tripeptidyl-peptidase activity"/>
    <property type="evidence" value="ECO:0007669"/>
    <property type="project" value="UniProtKB-EC"/>
</dbReference>
<keyword evidence="6 8" id="KW-0378">Hydrolase</keyword>
<evidence type="ECO:0000256" key="4">
    <source>
        <dbReference type="ARBA" id="ARBA00022438"/>
    </source>
</evidence>
<feature type="compositionally biased region" description="Basic and acidic residues" evidence="9">
    <location>
        <begin position="1044"/>
        <end position="1058"/>
    </location>
</feature>
<dbReference type="FunFam" id="3.40.50.200:FF:000013">
    <property type="entry name" value="Tripeptidyl-peptidase 2 homolog"/>
    <property type="match status" value="1"/>
</dbReference>
<evidence type="ECO:0000256" key="2">
    <source>
        <dbReference type="ARBA" id="ARBA00011073"/>
    </source>
</evidence>
<gene>
    <name evidence="14" type="ORF">TIFTF001_013779</name>
</gene>
<feature type="domain" description="Tripeptidyl-peptidase II first Ig-like" evidence="12">
    <location>
        <begin position="583"/>
        <end position="689"/>
    </location>
</feature>
<keyword evidence="4" id="KW-0031">Aminopeptidase</keyword>
<dbReference type="Pfam" id="PF12580">
    <property type="entry name" value="TPPII"/>
    <property type="match status" value="1"/>
</dbReference>
<dbReference type="EC" id="3.4.14.10" evidence="3"/>
<dbReference type="SUPFAM" id="SSF52743">
    <property type="entry name" value="Subtilisin-like"/>
    <property type="match status" value="1"/>
</dbReference>
<dbReference type="PROSITE" id="PS51892">
    <property type="entry name" value="SUBTILASE"/>
    <property type="match status" value="1"/>
</dbReference>
<comment type="catalytic activity">
    <reaction evidence="1">
        <text>Release of an N-terminal tripeptide from a polypeptide.</text>
        <dbReference type="EC" id="3.4.14.10"/>
    </reaction>
</comment>
<dbReference type="GO" id="GO:0004252">
    <property type="term" value="F:serine-type endopeptidase activity"/>
    <property type="evidence" value="ECO:0007669"/>
    <property type="project" value="UniProtKB-UniRule"/>
</dbReference>
<dbReference type="Gene3D" id="1.25.40.710">
    <property type="match status" value="1"/>
</dbReference>
<comment type="caution">
    <text evidence="14">The sequence shown here is derived from an EMBL/GenBank/DDBJ whole genome shotgun (WGS) entry which is preliminary data.</text>
</comment>
<evidence type="ECO:0000256" key="3">
    <source>
        <dbReference type="ARBA" id="ARBA00012462"/>
    </source>
</evidence>
<dbReference type="GO" id="GO:0006508">
    <property type="term" value="P:proteolysis"/>
    <property type="evidence" value="ECO:0007669"/>
    <property type="project" value="UniProtKB-KW"/>
</dbReference>
<feature type="compositionally biased region" description="Basic and acidic residues" evidence="9">
    <location>
        <begin position="1206"/>
        <end position="1237"/>
    </location>
</feature>
<protein>
    <recommendedName>
        <fullName evidence="3">tripeptidyl-peptidase II</fullName>
        <ecNumber evidence="3">3.4.14.10</ecNumber>
    </recommendedName>
</protein>
<feature type="active site" description="Charge relay system" evidence="8">
    <location>
        <position position="495"/>
    </location>
</feature>
<evidence type="ECO:0000259" key="11">
    <source>
        <dbReference type="Pfam" id="PF12580"/>
    </source>
</evidence>
<dbReference type="FunFam" id="2.60.40.3170:FF:000002">
    <property type="entry name" value="Tripeptidyl-peptidase 2"/>
    <property type="match status" value="1"/>
</dbReference>
<keyword evidence="5 8" id="KW-0645">Protease</keyword>
<evidence type="ECO:0000313" key="15">
    <source>
        <dbReference type="Proteomes" id="UP001187192"/>
    </source>
</evidence>
<organism evidence="14 15">
    <name type="scientific">Ficus carica</name>
    <name type="common">Common fig</name>
    <dbReference type="NCBI Taxonomy" id="3494"/>
    <lineage>
        <taxon>Eukaryota</taxon>
        <taxon>Viridiplantae</taxon>
        <taxon>Streptophyta</taxon>
        <taxon>Embryophyta</taxon>
        <taxon>Tracheophyta</taxon>
        <taxon>Spermatophyta</taxon>
        <taxon>Magnoliopsida</taxon>
        <taxon>eudicotyledons</taxon>
        <taxon>Gunneridae</taxon>
        <taxon>Pentapetalae</taxon>
        <taxon>rosids</taxon>
        <taxon>fabids</taxon>
        <taxon>Rosales</taxon>
        <taxon>Moraceae</taxon>
        <taxon>Ficeae</taxon>
        <taxon>Ficus</taxon>
    </lineage>
</organism>
<dbReference type="GO" id="GO:0004177">
    <property type="term" value="F:aminopeptidase activity"/>
    <property type="evidence" value="ECO:0007669"/>
    <property type="project" value="UniProtKB-KW"/>
</dbReference>
<dbReference type="InterPro" id="IPR048383">
    <property type="entry name" value="TPPII_Ig-like-1"/>
</dbReference>
<dbReference type="InterPro" id="IPR015500">
    <property type="entry name" value="Peptidase_S8_subtilisin-rel"/>
</dbReference>
<dbReference type="PANTHER" id="PTHR43806:SF14">
    <property type="entry name" value="TRIPEPTIDYL-PEPTIDASE 2"/>
    <property type="match status" value="1"/>
</dbReference>
<dbReference type="InterPro" id="IPR034051">
    <property type="entry name" value="TPP_II_domain"/>
</dbReference>
<dbReference type="PANTHER" id="PTHR43806">
    <property type="entry name" value="PEPTIDASE S8"/>
    <property type="match status" value="1"/>
</dbReference>
<dbReference type="Gene3D" id="3.40.50.200">
    <property type="entry name" value="Peptidase S8/S53 domain"/>
    <property type="match status" value="2"/>
</dbReference>
<dbReference type="Pfam" id="PF00082">
    <property type="entry name" value="Peptidase_S8"/>
    <property type="match status" value="1"/>
</dbReference>
<accession>A0AA87ZVM0</accession>
<evidence type="ECO:0000256" key="9">
    <source>
        <dbReference type="SAM" id="MobiDB-lite"/>
    </source>
</evidence>
<feature type="domain" description="Tripeptidyl peptidase II second Ig-like" evidence="11">
    <location>
        <begin position="836"/>
        <end position="1022"/>
    </location>
</feature>
<evidence type="ECO:0000256" key="5">
    <source>
        <dbReference type="ARBA" id="ARBA00022670"/>
    </source>
</evidence>
<dbReference type="GO" id="GO:0005829">
    <property type="term" value="C:cytosol"/>
    <property type="evidence" value="ECO:0007669"/>
    <property type="project" value="TreeGrafter"/>
</dbReference>
<dbReference type="Gene3D" id="2.60.40.3170">
    <property type="match status" value="1"/>
</dbReference>
<feature type="active site" description="Charge relay system" evidence="8">
    <location>
        <position position="129"/>
    </location>
</feature>
<dbReference type="InterPro" id="IPR046940">
    <property type="entry name" value="TPPII_Ig-like_sf"/>
</dbReference>
<dbReference type="InterPro" id="IPR000209">
    <property type="entry name" value="Peptidase_S8/S53_dom"/>
</dbReference>
<dbReference type="PRINTS" id="PR00723">
    <property type="entry name" value="SUBTILISIN"/>
</dbReference>
<reference evidence="14" key="1">
    <citation type="submission" date="2023-07" db="EMBL/GenBank/DDBJ databases">
        <title>draft genome sequence of fig (Ficus carica).</title>
        <authorList>
            <person name="Takahashi T."/>
            <person name="Nishimura K."/>
        </authorList>
    </citation>
    <scope>NUCLEOTIDE SEQUENCE</scope>
</reference>
<dbReference type="Proteomes" id="UP001187192">
    <property type="component" value="Unassembled WGS sequence"/>
</dbReference>
<evidence type="ECO:0000256" key="6">
    <source>
        <dbReference type="ARBA" id="ARBA00022801"/>
    </source>
</evidence>
<feature type="active site" description="Charge relay system" evidence="8">
    <location>
        <position position="309"/>
    </location>
</feature>
<feature type="region of interest" description="Disordered" evidence="9">
    <location>
        <begin position="1044"/>
        <end position="1071"/>
    </location>
</feature>
<dbReference type="EMBL" id="BTGU01000018">
    <property type="protein sequence ID" value="GMN44594.1"/>
    <property type="molecule type" value="Genomic_DNA"/>
</dbReference>
<dbReference type="InterPro" id="IPR036852">
    <property type="entry name" value="Peptidase_S8/S53_dom_sf"/>
</dbReference>
<dbReference type="PROSITE" id="PS00137">
    <property type="entry name" value="SUBTILASE_HIS"/>
    <property type="match status" value="1"/>
</dbReference>
<sequence>MQNQGFLCELSIIPSSPRSLLPPHLSLFRRRPTRTRNPRDREWRRSRRRTGGSSGGGCGGVRFRSMPCSLVCGGGGGGGGEDNGSVRKFKLSESTFLASLMPKKEIGADRFLEAHPNFDGRGVIIAIFDSGVDPAAAGLQVTSDGKPKILDVIDCTGSGDIDTSKVVKAEADGCIRGASVQFSLDISVDVLIFCLQKHIKAEDISLKKIREDLQNRVDYLRKQAESYDDKGPVIDAVVWHDGEVWRVALDTQSLEDDPDSGKLADFTPLTNFRIERKYGVFSKLDACTCVVNVYDEGNVLSIVTDSSPHGTHVAGIASAFHPKEPLLNGVAPGAQLISCKIGDSRLGSMETGTGLTRALVAAVEHKCDLINMSYGEPTLLPDYGRFVDLVNEAVNKHHLIFVSSAGNSGPALSTVGAPGGTTSTIIGVGAYVSPEMAVGAHSVVEPPSEGIEYTWSSRGPTADGDVGVSISAPGGAVAPVPTWTLQRRMLMNGTSMASPSACGGIALLVSALKAEGIPVSPYCVRKALENTSVPIGNLPEDKLSTGEGLMQVDKAHEYLKQSKNTPAVWYQIKIVRSGKSTPVSRGIYLREPSASQQCSEWTVQVEPKFHEDASNLDELVPFEECIELRSSDQAVVSAPEYLLLTNNGRSFNVVVNPTNLSEGLHYYEVYGIDCKAPWRGPLFRVPITVTKPKAVINRPPLVTFSKMSFIPGRIERRFLEVPLGATWVEATMQASGFDTSRRFFVDTVQLCPLKRPIKWESVVTFSSPSVKTFSFPVVAGQTVELAIAQFWSSGMGSHETTIVDFEIAFHGINIDKEEVLLDGSEAPIRIDAEALVTSEKLAPAAVLNKVRIPYRPVEARLSTLAADRDKLPSGKQILALKLTYKFKLEDGAEVKPYIPLLNDRIYDTKFESQFYMIYDPNKRVHAMGDVYPNSSKLPKGEYNLQLYLRHDNVQYLEKLKQLVLFIERNLEEKDVVRLSFFSQPDGPVMGNGSFKSSVLVPGKKEAFYVGPPSKDKLPKSCQQGSVLFGAISYGKLSYLGDGEGKNPLKNPLDEDKGKSSPPTCTKSVSERIEEEVRDAKIKVLASLKQDTEEERSEWEQLSLTLKSEYPDNTPLLSKILEGLVSQSNVEDRISHNEKIIEAANEVIDSIDKEELAKFFALKSDPEDEEAEKLKKKMETTRDQLVEALYLKGLALAEIESLEAEKSKDVAASETKDADKTADRETKDADKTADRSEQDFGDQPDLFEENFKELKKWVDVKSKYGTLLVIRERRSRRLGTALKVVNDLIHDNGEPPKKKLYELKISLLEEIGWNHAVKYEKEWMHVRFPANLPLF</sequence>
<dbReference type="InterPro" id="IPR046939">
    <property type="entry name" value="TPPII_C_sf"/>
</dbReference>
<dbReference type="InterPro" id="IPR022229">
    <property type="entry name" value="TPPII_Ig-like-2"/>
</dbReference>